<dbReference type="Gene3D" id="3.30.70.940">
    <property type="entry name" value="NusG, N-terminal domain"/>
    <property type="match status" value="1"/>
</dbReference>
<evidence type="ECO:0000256" key="2">
    <source>
        <dbReference type="ARBA" id="ARBA00022814"/>
    </source>
</evidence>
<evidence type="ECO:0000256" key="7">
    <source>
        <dbReference type="RuleBase" id="RU000538"/>
    </source>
</evidence>
<evidence type="ECO:0000313" key="10">
    <source>
        <dbReference type="EMBL" id="MFC5297046.1"/>
    </source>
</evidence>
<evidence type="ECO:0000256" key="5">
    <source>
        <dbReference type="HAMAP-Rule" id="MF_00948"/>
    </source>
</evidence>
<dbReference type="InterPro" id="IPR015869">
    <property type="entry name" value="Transcrpt_antiterm_NusG_bac_CS"/>
</dbReference>
<dbReference type="InterPro" id="IPR008991">
    <property type="entry name" value="Translation_prot_SH3-like_sf"/>
</dbReference>
<feature type="compositionally biased region" description="Acidic residues" evidence="8">
    <location>
        <begin position="51"/>
        <end position="85"/>
    </location>
</feature>
<dbReference type="PANTHER" id="PTHR30265">
    <property type="entry name" value="RHO-INTERACTING TRANSCRIPTION TERMINATION FACTOR NUSG"/>
    <property type="match status" value="1"/>
</dbReference>
<evidence type="ECO:0000256" key="8">
    <source>
        <dbReference type="SAM" id="MobiDB-lite"/>
    </source>
</evidence>
<reference evidence="11" key="1">
    <citation type="journal article" date="2019" name="Int. J. Syst. Evol. Microbiol.">
        <title>The Global Catalogue of Microorganisms (GCM) 10K type strain sequencing project: providing services to taxonomists for standard genome sequencing and annotation.</title>
        <authorList>
            <consortium name="The Broad Institute Genomics Platform"/>
            <consortium name="The Broad Institute Genome Sequencing Center for Infectious Disease"/>
            <person name="Wu L."/>
            <person name="Ma J."/>
        </authorList>
    </citation>
    <scope>NUCLEOTIDE SEQUENCE [LARGE SCALE GENOMIC DNA]</scope>
    <source>
        <strain evidence="11">CGMCC 1.16455</strain>
    </source>
</reference>
<comment type="similarity">
    <text evidence="5 7">Belongs to the NusG family.</text>
</comment>
<dbReference type="InterPro" id="IPR001062">
    <property type="entry name" value="Transcrpt_antiterm_NusG"/>
</dbReference>
<dbReference type="InterPro" id="IPR047050">
    <property type="entry name" value="NGN"/>
</dbReference>
<dbReference type="CDD" id="cd06091">
    <property type="entry name" value="KOW_NusG"/>
    <property type="match status" value="1"/>
</dbReference>
<evidence type="ECO:0000256" key="4">
    <source>
        <dbReference type="ARBA" id="ARBA00023163"/>
    </source>
</evidence>
<dbReference type="PROSITE" id="PS01014">
    <property type="entry name" value="NUSG"/>
    <property type="match status" value="1"/>
</dbReference>
<keyword evidence="4 5" id="KW-0804">Transcription</keyword>
<dbReference type="HAMAP" id="MF_00948">
    <property type="entry name" value="NusG"/>
    <property type="match status" value="1"/>
</dbReference>
<gene>
    <name evidence="5 10" type="primary">nusG</name>
    <name evidence="10" type="ORF">ACFPK8_05935</name>
</gene>
<dbReference type="SMART" id="SM00738">
    <property type="entry name" value="NGN"/>
    <property type="match status" value="1"/>
</dbReference>
<dbReference type="RefSeq" id="WP_193116775.1">
    <property type="nucleotide sequence ID" value="NZ_BAAAIR010000048.1"/>
</dbReference>
<feature type="compositionally biased region" description="Acidic residues" evidence="8">
    <location>
        <begin position="98"/>
        <end position="124"/>
    </location>
</feature>
<evidence type="ECO:0000256" key="1">
    <source>
        <dbReference type="ARBA" id="ARBA00022472"/>
    </source>
</evidence>
<protein>
    <recommendedName>
        <fullName evidence="5 6">Transcription termination/antitermination protein NusG</fullName>
    </recommendedName>
</protein>
<dbReference type="PANTHER" id="PTHR30265:SF2">
    <property type="entry name" value="TRANSCRIPTION TERMINATION_ANTITERMINATION PROTEIN NUSG"/>
    <property type="match status" value="1"/>
</dbReference>
<dbReference type="InterPro" id="IPR006645">
    <property type="entry name" value="NGN-like_dom"/>
</dbReference>
<feature type="region of interest" description="Disordered" evidence="8">
    <location>
        <begin position="247"/>
        <end position="272"/>
    </location>
</feature>
<dbReference type="GeneID" id="303298763"/>
<proteinExistence type="inferred from homology"/>
<keyword evidence="1 5" id="KW-0806">Transcription termination</keyword>
<feature type="compositionally biased region" description="Polar residues" evidence="8">
    <location>
        <begin position="256"/>
        <end position="266"/>
    </location>
</feature>
<dbReference type="NCBIfam" id="TIGR00922">
    <property type="entry name" value="nusG"/>
    <property type="match status" value="1"/>
</dbReference>
<dbReference type="InterPro" id="IPR036735">
    <property type="entry name" value="NGN_dom_sf"/>
</dbReference>
<comment type="function">
    <text evidence="5 7">Participates in transcription elongation, termination and antitermination.</text>
</comment>
<dbReference type="Proteomes" id="UP001595937">
    <property type="component" value="Unassembled WGS sequence"/>
</dbReference>
<dbReference type="InterPro" id="IPR043425">
    <property type="entry name" value="NusG-like"/>
</dbReference>
<keyword evidence="11" id="KW-1185">Reference proteome</keyword>
<dbReference type="SUPFAM" id="SSF50104">
    <property type="entry name" value="Translation proteins SH3-like domain"/>
    <property type="match status" value="1"/>
</dbReference>
<dbReference type="InterPro" id="IPR014722">
    <property type="entry name" value="Rib_uL2_dom2"/>
</dbReference>
<keyword evidence="3 5" id="KW-0805">Transcription regulation</keyword>
<accession>A0ABW0FEL9</accession>
<comment type="caution">
    <text evidence="10">The sequence shown here is derived from an EMBL/GenBank/DDBJ whole genome shotgun (WGS) entry which is preliminary data.</text>
</comment>
<evidence type="ECO:0000313" key="11">
    <source>
        <dbReference type="Proteomes" id="UP001595937"/>
    </source>
</evidence>
<organism evidence="10 11">
    <name type="scientific">Brachybacterium tyrofermentans</name>
    <dbReference type="NCBI Taxonomy" id="47848"/>
    <lineage>
        <taxon>Bacteria</taxon>
        <taxon>Bacillati</taxon>
        <taxon>Actinomycetota</taxon>
        <taxon>Actinomycetes</taxon>
        <taxon>Micrococcales</taxon>
        <taxon>Dermabacteraceae</taxon>
        <taxon>Brachybacterium</taxon>
    </lineage>
</organism>
<keyword evidence="2 5" id="KW-0889">Transcription antitermination</keyword>
<dbReference type="CDD" id="cd09891">
    <property type="entry name" value="NGN_Bact_1"/>
    <property type="match status" value="1"/>
</dbReference>
<sequence length="324" mass="35158">MSDQTSSPEEPYQDVDDSLSFSSSPQAETAAPEGAASDLESQSAEGSSLEGADDVEQADSEQTDDAELTDSAEQGDDAEQADDVEPSTTEAGDSAAVEADDSEGVEPADSDESGDSEESDDSEEDPLLQLKMHLRSALGEWYVIHSYSGHENRVKTQLATRTETQDMEDYIFEVQVPMEDATEVKNGQKKIVRRVRIPGYVLVRMDLTTESWRVVRDTPGVTGFVGNATEPTPLNFDEIYSMLEPSVGLPEKKRSTGGTPAKSTAQKMPDFQVGESVTVMDGPFETMPASISEIHTESQKLQVLVSIFGRETPVELAFDQVAKI</sequence>
<dbReference type="EMBL" id="JBHSLN010000018">
    <property type="protein sequence ID" value="MFC5297046.1"/>
    <property type="molecule type" value="Genomic_DNA"/>
</dbReference>
<dbReference type="SUPFAM" id="SSF82679">
    <property type="entry name" value="N-utilization substance G protein NusG, N-terminal domain"/>
    <property type="match status" value="1"/>
</dbReference>
<dbReference type="Pfam" id="PF02357">
    <property type="entry name" value="NusG"/>
    <property type="match status" value="1"/>
</dbReference>
<dbReference type="Gene3D" id="2.30.30.30">
    <property type="match status" value="1"/>
</dbReference>
<feature type="domain" description="NusG-like N-terminal" evidence="9">
    <location>
        <begin position="138"/>
        <end position="246"/>
    </location>
</feature>
<name>A0ABW0FEL9_9MICO</name>
<evidence type="ECO:0000256" key="6">
    <source>
        <dbReference type="NCBIfam" id="TIGR00922"/>
    </source>
</evidence>
<feature type="region of interest" description="Disordered" evidence="8">
    <location>
        <begin position="1"/>
        <end position="124"/>
    </location>
</feature>
<evidence type="ECO:0000256" key="3">
    <source>
        <dbReference type="ARBA" id="ARBA00023015"/>
    </source>
</evidence>
<evidence type="ECO:0000259" key="9">
    <source>
        <dbReference type="SMART" id="SM00738"/>
    </source>
</evidence>
<dbReference type="PRINTS" id="PR00338">
    <property type="entry name" value="NUSGTNSCPFCT"/>
</dbReference>